<keyword evidence="2" id="KW-1185">Reference proteome</keyword>
<gene>
    <name evidence="1" type="ORF">I5M27_07300</name>
</gene>
<protein>
    <submittedName>
        <fullName evidence="1">Uncharacterized protein</fullName>
    </submittedName>
</protein>
<evidence type="ECO:0000313" key="2">
    <source>
        <dbReference type="Proteomes" id="UP000644147"/>
    </source>
</evidence>
<organism evidence="1 2">
    <name type="scientific">Adhaeribacter terrigena</name>
    <dbReference type="NCBI Taxonomy" id="2793070"/>
    <lineage>
        <taxon>Bacteria</taxon>
        <taxon>Pseudomonadati</taxon>
        <taxon>Bacteroidota</taxon>
        <taxon>Cytophagia</taxon>
        <taxon>Cytophagales</taxon>
        <taxon>Hymenobacteraceae</taxon>
        <taxon>Adhaeribacter</taxon>
    </lineage>
</organism>
<accession>A0ABS1C0U5</accession>
<evidence type="ECO:0000313" key="1">
    <source>
        <dbReference type="EMBL" id="MBK0402787.1"/>
    </source>
</evidence>
<proteinExistence type="predicted"/>
<dbReference type="EMBL" id="JAEHFX010000003">
    <property type="protein sequence ID" value="MBK0402787.1"/>
    <property type="molecule type" value="Genomic_DNA"/>
</dbReference>
<name>A0ABS1C0U5_9BACT</name>
<dbReference type="Proteomes" id="UP000644147">
    <property type="component" value="Unassembled WGS sequence"/>
</dbReference>
<dbReference type="RefSeq" id="WP_200505546.1">
    <property type="nucleotide sequence ID" value="NZ_JAEHFX010000003.1"/>
</dbReference>
<comment type="caution">
    <text evidence="1">The sequence shown here is derived from an EMBL/GenBank/DDBJ whole genome shotgun (WGS) entry which is preliminary data.</text>
</comment>
<sequence length="60" mass="6914">MFPNEEEFNAQFAEAIDGVIETMAETPEIEPVRFFNMVCVLENLQFFAPVLYSAIKPKEQ</sequence>
<reference evidence="1 2" key="1">
    <citation type="submission" date="2020-12" db="EMBL/GenBank/DDBJ databases">
        <title>Bacterial novel species Adhaeribacter sp. BT258 isolated from soil.</title>
        <authorList>
            <person name="Jung H.-Y."/>
        </authorList>
    </citation>
    <scope>NUCLEOTIDE SEQUENCE [LARGE SCALE GENOMIC DNA]</scope>
    <source>
        <strain evidence="1 2">BT258</strain>
    </source>
</reference>